<organism evidence="2 3">
    <name type="scientific">Pseudomonas peli</name>
    <dbReference type="NCBI Taxonomy" id="592361"/>
    <lineage>
        <taxon>Bacteria</taxon>
        <taxon>Pseudomonadati</taxon>
        <taxon>Pseudomonadota</taxon>
        <taxon>Gammaproteobacteria</taxon>
        <taxon>Pseudomonadales</taxon>
        <taxon>Pseudomonadaceae</taxon>
        <taxon>Pseudomonas</taxon>
    </lineage>
</organism>
<feature type="transmembrane region" description="Helical" evidence="1">
    <location>
        <begin position="26"/>
        <end position="47"/>
    </location>
</feature>
<keyword evidence="1" id="KW-0812">Transmembrane</keyword>
<keyword evidence="1" id="KW-1133">Transmembrane helix</keyword>
<evidence type="ECO:0000313" key="3">
    <source>
        <dbReference type="Proteomes" id="UP000242418"/>
    </source>
</evidence>
<gene>
    <name evidence="2" type="ORF">SAMN05216370_0129</name>
</gene>
<dbReference type="Proteomes" id="UP000242418">
    <property type="component" value="Unassembled WGS sequence"/>
</dbReference>
<keyword evidence="3" id="KW-1185">Reference proteome</keyword>
<proteinExistence type="predicted"/>
<protein>
    <submittedName>
        <fullName evidence="2">Uncharacterized protein</fullName>
    </submittedName>
</protein>
<evidence type="ECO:0000313" key="2">
    <source>
        <dbReference type="EMBL" id="SCW90308.1"/>
    </source>
</evidence>
<accession>A0AB37ZDT7</accession>
<evidence type="ECO:0000256" key="1">
    <source>
        <dbReference type="SAM" id="Phobius"/>
    </source>
</evidence>
<dbReference type="AlphaFoldDB" id="A0AB37ZDT7"/>
<name>A0AB37ZDT7_9PSED</name>
<comment type="caution">
    <text evidence="2">The sequence shown here is derived from an EMBL/GenBank/DDBJ whole genome shotgun (WGS) entry which is preliminary data.</text>
</comment>
<sequence length="49" mass="5961">MRYFPMLWKAIRGRFDSFTDNDWPRFYRVLLFVPIVVFAILGSYGAWLQ</sequence>
<dbReference type="RefSeq" id="WP_167354494.1">
    <property type="nucleotide sequence ID" value="NZ_FMTL01000014.1"/>
</dbReference>
<dbReference type="EMBL" id="FMTL01000014">
    <property type="protein sequence ID" value="SCW90308.1"/>
    <property type="molecule type" value="Genomic_DNA"/>
</dbReference>
<reference evidence="2 3" key="1">
    <citation type="submission" date="2016-10" db="EMBL/GenBank/DDBJ databases">
        <authorList>
            <person name="Varghese N."/>
            <person name="Submissions S."/>
        </authorList>
    </citation>
    <scope>NUCLEOTIDE SEQUENCE [LARGE SCALE GENOMIC DNA]</scope>
    <source>
        <strain evidence="2 3">DSM 17833</strain>
    </source>
</reference>
<keyword evidence="1" id="KW-0472">Membrane</keyword>